<evidence type="ECO:0000313" key="10">
    <source>
        <dbReference type="EMBL" id="OXV07607.1"/>
    </source>
</evidence>
<dbReference type="Pfam" id="PF00248">
    <property type="entry name" value="Aldo_ket_red"/>
    <property type="match status" value="1"/>
</dbReference>
<dbReference type="EC" id="1.1.1.307" evidence="1"/>
<comment type="catalytic activity">
    <reaction evidence="4">
        <text>xylitol + NADP(+) = D-xylose + NADPH + H(+)</text>
        <dbReference type="Rhea" id="RHEA:27445"/>
        <dbReference type="ChEBI" id="CHEBI:15378"/>
        <dbReference type="ChEBI" id="CHEBI:17151"/>
        <dbReference type="ChEBI" id="CHEBI:53455"/>
        <dbReference type="ChEBI" id="CHEBI:57783"/>
        <dbReference type="ChEBI" id="CHEBI:58349"/>
        <dbReference type="EC" id="1.1.1.307"/>
    </reaction>
</comment>
<organism evidence="10 11">
    <name type="scientific">Elaphomyces granulatus</name>
    <dbReference type="NCBI Taxonomy" id="519963"/>
    <lineage>
        <taxon>Eukaryota</taxon>
        <taxon>Fungi</taxon>
        <taxon>Dikarya</taxon>
        <taxon>Ascomycota</taxon>
        <taxon>Pezizomycotina</taxon>
        <taxon>Eurotiomycetes</taxon>
        <taxon>Eurotiomycetidae</taxon>
        <taxon>Eurotiales</taxon>
        <taxon>Elaphomycetaceae</taxon>
        <taxon>Elaphomyces</taxon>
    </lineage>
</organism>
<dbReference type="PRINTS" id="PR00069">
    <property type="entry name" value="ALDKETRDTASE"/>
</dbReference>
<dbReference type="InterPro" id="IPR023210">
    <property type="entry name" value="NADP_OxRdtase_dom"/>
</dbReference>
<dbReference type="SUPFAM" id="SSF51430">
    <property type="entry name" value="NAD(P)-linked oxidoreductase"/>
    <property type="match status" value="1"/>
</dbReference>
<dbReference type="PROSITE" id="PS00798">
    <property type="entry name" value="ALDOKETO_REDUCTASE_1"/>
    <property type="match status" value="1"/>
</dbReference>
<evidence type="ECO:0000313" key="11">
    <source>
        <dbReference type="Proteomes" id="UP000243515"/>
    </source>
</evidence>
<comment type="catalytic activity">
    <reaction evidence="5">
        <text>xylitol + NAD(+) = D-xylose + NADH + H(+)</text>
        <dbReference type="Rhea" id="RHEA:27441"/>
        <dbReference type="ChEBI" id="CHEBI:15378"/>
        <dbReference type="ChEBI" id="CHEBI:17151"/>
        <dbReference type="ChEBI" id="CHEBI:53455"/>
        <dbReference type="ChEBI" id="CHEBI:57540"/>
        <dbReference type="ChEBI" id="CHEBI:57945"/>
        <dbReference type="EC" id="1.1.1.307"/>
    </reaction>
</comment>
<dbReference type="InterPro" id="IPR020471">
    <property type="entry name" value="AKR"/>
</dbReference>
<keyword evidence="11" id="KW-1185">Reference proteome</keyword>
<dbReference type="PROSITE" id="PS00062">
    <property type="entry name" value="ALDOKETO_REDUCTASE_2"/>
    <property type="match status" value="1"/>
</dbReference>
<comment type="function">
    <text evidence="3">Catalyzes the initial reaction in the xylose utilization pathway by reducing D-xylose into xylitol. Xylose is a major component of hemicelluloses such as xylan. Most fungi utilize D-xylose via three enzymatic reactions, xylose reductase (XR), xylitol dehydrogenase (XDH), and xylulokinase, to form xylulose 5-phosphate, which enters pentose phosphate pathway.</text>
</comment>
<accession>A0A232LUU4</accession>
<dbReference type="Proteomes" id="UP000243515">
    <property type="component" value="Unassembled WGS sequence"/>
</dbReference>
<dbReference type="InterPro" id="IPR018170">
    <property type="entry name" value="Aldo/ket_reductase_CS"/>
</dbReference>
<evidence type="ECO:0000256" key="8">
    <source>
        <dbReference type="PIRSR" id="PIRSR000097-3"/>
    </source>
</evidence>
<dbReference type="PIRSF" id="PIRSF000097">
    <property type="entry name" value="AKR"/>
    <property type="match status" value="1"/>
</dbReference>
<feature type="active site" description="Proton donor" evidence="6">
    <location>
        <position position="68"/>
    </location>
</feature>
<feature type="site" description="Lowers pKa of active site Tyr" evidence="8">
    <location>
        <position position="97"/>
    </location>
</feature>
<proteinExistence type="predicted"/>
<evidence type="ECO:0000256" key="5">
    <source>
        <dbReference type="ARBA" id="ARBA00049485"/>
    </source>
</evidence>
<dbReference type="EMBL" id="NPHW01004698">
    <property type="protein sequence ID" value="OXV07607.1"/>
    <property type="molecule type" value="Genomic_DNA"/>
</dbReference>
<reference evidence="10 11" key="1">
    <citation type="journal article" date="2015" name="Environ. Microbiol.">
        <title>Metagenome sequence of Elaphomyces granulatus from sporocarp tissue reveals Ascomycota ectomycorrhizal fingerprints of genome expansion and a Proteobacteria-rich microbiome.</title>
        <authorList>
            <person name="Quandt C.A."/>
            <person name="Kohler A."/>
            <person name="Hesse C.N."/>
            <person name="Sharpton T.J."/>
            <person name="Martin F."/>
            <person name="Spatafora J.W."/>
        </authorList>
    </citation>
    <scope>NUCLEOTIDE SEQUENCE [LARGE SCALE GENOMIC DNA]</scope>
    <source>
        <strain evidence="10 11">OSC145934</strain>
    </source>
</reference>
<evidence type="ECO:0000259" key="9">
    <source>
        <dbReference type="Pfam" id="PF00248"/>
    </source>
</evidence>
<dbReference type="InterPro" id="IPR036812">
    <property type="entry name" value="NAD(P)_OxRdtase_dom_sf"/>
</dbReference>
<evidence type="ECO:0000256" key="3">
    <source>
        <dbReference type="ARBA" id="ARBA00025065"/>
    </source>
</evidence>
<dbReference type="PANTHER" id="PTHR11732">
    <property type="entry name" value="ALDO/KETO REDUCTASE"/>
    <property type="match status" value="1"/>
</dbReference>
<gene>
    <name evidence="10" type="ORF">Egran_04630</name>
</gene>
<dbReference type="AlphaFoldDB" id="A0A232LUU4"/>
<evidence type="ECO:0000256" key="1">
    <source>
        <dbReference type="ARBA" id="ARBA00012845"/>
    </source>
</evidence>
<feature type="binding site" evidence="7">
    <location>
        <position position="128"/>
    </location>
    <ligand>
        <name>substrate</name>
    </ligand>
</feature>
<keyword evidence="2" id="KW-0560">Oxidoreductase</keyword>
<protein>
    <recommendedName>
        <fullName evidence="1">D-xylose reductase [NAD(P)H]</fullName>
        <ecNumber evidence="1">1.1.1.307</ecNumber>
    </recommendedName>
</protein>
<feature type="domain" description="NADP-dependent oxidoreductase" evidence="9">
    <location>
        <begin position="37"/>
        <end position="298"/>
    </location>
</feature>
<comment type="caution">
    <text evidence="10">The sequence shown here is derived from an EMBL/GenBank/DDBJ whole genome shotgun (WGS) entry which is preliminary data.</text>
</comment>
<evidence type="ECO:0000256" key="4">
    <source>
        <dbReference type="ARBA" id="ARBA00047534"/>
    </source>
</evidence>
<evidence type="ECO:0000256" key="6">
    <source>
        <dbReference type="PIRSR" id="PIRSR000097-1"/>
    </source>
</evidence>
<evidence type="ECO:0000256" key="7">
    <source>
        <dbReference type="PIRSR" id="PIRSR000097-2"/>
    </source>
</evidence>
<sequence>MAVADKRFKLNTGAEIPALGLGMGSNIINRKIMLIKAGTWQSNSEEVQRAVTHALLTGYRHIDAAFCYQNEEEVGIGLGDAFESGKVQREEVFVTTKLWCTYQTQVEENLELSLKNLGLDYVDLYLMHWPLAMNPNGNHPLFPKLPDGSRDVVLSHSHVTTYKSMEKLLTTGKVKAIGVCNYSKRYLEELLPQVSVIPAVNQIENHPALPQQEIVDFCKEKGIHITAYSPLGSIGGPLFTIDAIVEVSKKRNVSPALVLLSWHIARGSSVLSKSVTPSHINENRNLVKLDESDMAIVARYTDELAAKKAFQRFVYPPFRIDFGFPDKS</sequence>
<dbReference type="GO" id="GO:0016616">
    <property type="term" value="F:oxidoreductase activity, acting on the CH-OH group of donors, NAD or NADP as acceptor"/>
    <property type="evidence" value="ECO:0007669"/>
    <property type="project" value="UniProtKB-ARBA"/>
</dbReference>
<dbReference type="OrthoDB" id="416253at2759"/>
<name>A0A232LUU4_9EURO</name>
<evidence type="ECO:0000256" key="2">
    <source>
        <dbReference type="ARBA" id="ARBA00023002"/>
    </source>
</evidence>
<dbReference type="FunFam" id="3.20.20.100:FF:000002">
    <property type="entry name" value="2,5-diketo-D-gluconic acid reductase A"/>
    <property type="match status" value="1"/>
</dbReference>
<dbReference type="Gene3D" id="3.20.20.100">
    <property type="entry name" value="NADP-dependent oxidoreductase domain"/>
    <property type="match status" value="1"/>
</dbReference>